<proteinExistence type="predicted"/>
<organism evidence="1 2">
    <name type="scientific">Dreissena polymorpha</name>
    <name type="common">Zebra mussel</name>
    <name type="synonym">Mytilus polymorpha</name>
    <dbReference type="NCBI Taxonomy" id="45954"/>
    <lineage>
        <taxon>Eukaryota</taxon>
        <taxon>Metazoa</taxon>
        <taxon>Spiralia</taxon>
        <taxon>Lophotrochozoa</taxon>
        <taxon>Mollusca</taxon>
        <taxon>Bivalvia</taxon>
        <taxon>Autobranchia</taxon>
        <taxon>Heteroconchia</taxon>
        <taxon>Euheterodonta</taxon>
        <taxon>Imparidentia</taxon>
        <taxon>Neoheterodontei</taxon>
        <taxon>Myida</taxon>
        <taxon>Dreissenoidea</taxon>
        <taxon>Dreissenidae</taxon>
        <taxon>Dreissena</taxon>
    </lineage>
</organism>
<dbReference type="EMBL" id="JAIWYP010000003">
    <property type="protein sequence ID" value="KAH3845099.1"/>
    <property type="molecule type" value="Genomic_DNA"/>
</dbReference>
<dbReference type="AlphaFoldDB" id="A0A9D4QVJ0"/>
<protein>
    <submittedName>
        <fullName evidence="1">Uncharacterized protein</fullName>
    </submittedName>
</protein>
<name>A0A9D4QVJ0_DREPO</name>
<comment type="caution">
    <text evidence="1">The sequence shown here is derived from an EMBL/GenBank/DDBJ whole genome shotgun (WGS) entry which is preliminary data.</text>
</comment>
<evidence type="ECO:0000313" key="1">
    <source>
        <dbReference type="EMBL" id="KAH3845099.1"/>
    </source>
</evidence>
<accession>A0A9D4QVJ0</accession>
<evidence type="ECO:0000313" key="2">
    <source>
        <dbReference type="Proteomes" id="UP000828390"/>
    </source>
</evidence>
<reference evidence="1" key="1">
    <citation type="journal article" date="2019" name="bioRxiv">
        <title>The Genome of the Zebra Mussel, Dreissena polymorpha: A Resource for Invasive Species Research.</title>
        <authorList>
            <person name="McCartney M.A."/>
            <person name="Auch B."/>
            <person name="Kono T."/>
            <person name="Mallez S."/>
            <person name="Zhang Y."/>
            <person name="Obille A."/>
            <person name="Becker A."/>
            <person name="Abrahante J.E."/>
            <person name="Garbe J."/>
            <person name="Badalamenti J.P."/>
            <person name="Herman A."/>
            <person name="Mangelson H."/>
            <person name="Liachko I."/>
            <person name="Sullivan S."/>
            <person name="Sone E.D."/>
            <person name="Koren S."/>
            <person name="Silverstein K.A.T."/>
            <person name="Beckman K.B."/>
            <person name="Gohl D.M."/>
        </authorList>
    </citation>
    <scope>NUCLEOTIDE SEQUENCE</scope>
    <source>
        <strain evidence="1">Duluth1</strain>
        <tissue evidence="1">Whole animal</tissue>
    </source>
</reference>
<dbReference type="Proteomes" id="UP000828390">
    <property type="component" value="Unassembled WGS sequence"/>
</dbReference>
<sequence length="75" mass="8686">MARFGTWPVTQCLLKVRHSDCAGKPLQPTSTGKHHAFQPFSVQVSVRAWYCVFSCKAFLEPLLPWYCELHHHNLF</sequence>
<keyword evidence="2" id="KW-1185">Reference proteome</keyword>
<reference evidence="1" key="2">
    <citation type="submission" date="2020-11" db="EMBL/GenBank/DDBJ databases">
        <authorList>
            <person name="McCartney M.A."/>
            <person name="Auch B."/>
            <person name="Kono T."/>
            <person name="Mallez S."/>
            <person name="Becker A."/>
            <person name="Gohl D.M."/>
            <person name="Silverstein K.A.T."/>
            <person name="Koren S."/>
            <person name="Bechman K.B."/>
            <person name="Herman A."/>
            <person name="Abrahante J.E."/>
            <person name="Garbe J."/>
        </authorList>
    </citation>
    <scope>NUCLEOTIDE SEQUENCE</scope>
    <source>
        <strain evidence="1">Duluth1</strain>
        <tissue evidence="1">Whole animal</tissue>
    </source>
</reference>
<gene>
    <name evidence="1" type="ORF">DPMN_087370</name>
</gene>